<feature type="non-terminal residue" evidence="4">
    <location>
        <position position="259"/>
    </location>
</feature>
<reference evidence="4" key="1">
    <citation type="submission" date="2018-05" db="EMBL/GenBank/DDBJ databases">
        <authorList>
            <person name="Lanie J.A."/>
            <person name="Ng W.-L."/>
            <person name="Kazmierczak K.M."/>
            <person name="Andrzejewski T.M."/>
            <person name="Davidsen T.M."/>
            <person name="Wayne K.J."/>
            <person name="Tettelin H."/>
            <person name="Glass J.I."/>
            <person name="Rusch D."/>
            <person name="Podicherti R."/>
            <person name="Tsui H.-C.T."/>
            <person name="Winkler M.E."/>
        </authorList>
    </citation>
    <scope>NUCLEOTIDE SEQUENCE</scope>
</reference>
<sequence length="259" mass="29200">VARVAVVTSDPPFAAGGHLVIAEGLVSALRSAGHDASVIRTPQNRFGRQGTAYLATWMTDVGVADDGQPIDHVVSFRFPSYAVRHPSHVCWLNHRMREYYDQWSRFVEPLSPRARFKEGLRRRLIHAADTYLLTRNVRKVFAQSRTIQRRLERWGRIPSEVLYPPPPPRAYRCEGYGDYLFVACRLSPLKRVRLVLEALAQPVARGIKCVIVGDGNERSALQAAAERLGLVDRVRLVGSVNEHRLVEYFGACRAVCYPP</sequence>
<dbReference type="Gene3D" id="3.40.50.2000">
    <property type="entry name" value="Glycogen Phosphorylase B"/>
    <property type="match status" value="1"/>
</dbReference>
<dbReference type="InterPro" id="IPR001296">
    <property type="entry name" value="Glyco_trans_1"/>
</dbReference>
<feature type="domain" description="Glycosyl transferase family 1" evidence="3">
    <location>
        <begin position="180"/>
        <end position="258"/>
    </location>
</feature>
<evidence type="ECO:0000259" key="3">
    <source>
        <dbReference type="Pfam" id="PF00534"/>
    </source>
</evidence>
<dbReference type="SUPFAM" id="SSF53756">
    <property type="entry name" value="UDP-Glycosyltransferase/glycogen phosphorylase"/>
    <property type="match status" value="1"/>
</dbReference>
<organism evidence="4">
    <name type="scientific">marine metagenome</name>
    <dbReference type="NCBI Taxonomy" id="408172"/>
    <lineage>
        <taxon>unclassified sequences</taxon>
        <taxon>metagenomes</taxon>
        <taxon>ecological metagenomes</taxon>
    </lineage>
</organism>
<dbReference type="GO" id="GO:0016757">
    <property type="term" value="F:glycosyltransferase activity"/>
    <property type="evidence" value="ECO:0007669"/>
    <property type="project" value="UniProtKB-KW"/>
</dbReference>
<accession>A0A381X656</accession>
<dbReference type="PANTHER" id="PTHR12526:SF510">
    <property type="entry name" value="D-INOSITOL 3-PHOSPHATE GLYCOSYLTRANSFERASE"/>
    <property type="match status" value="1"/>
</dbReference>
<protein>
    <recommendedName>
        <fullName evidence="3">Glycosyl transferase family 1 domain-containing protein</fullName>
    </recommendedName>
</protein>
<dbReference type="AlphaFoldDB" id="A0A381X656"/>
<keyword evidence="1" id="KW-0328">Glycosyltransferase</keyword>
<proteinExistence type="predicted"/>
<evidence type="ECO:0000256" key="1">
    <source>
        <dbReference type="ARBA" id="ARBA00022676"/>
    </source>
</evidence>
<dbReference type="EMBL" id="UINC01014060">
    <property type="protein sequence ID" value="SVA60236.1"/>
    <property type="molecule type" value="Genomic_DNA"/>
</dbReference>
<name>A0A381X656_9ZZZZ</name>
<dbReference type="Pfam" id="PF00534">
    <property type="entry name" value="Glycos_transf_1"/>
    <property type="match status" value="1"/>
</dbReference>
<feature type="non-terminal residue" evidence="4">
    <location>
        <position position="1"/>
    </location>
</feature>
<keyword evidence="2" id="KW-0808">Transferase</keyword>
<evidence type="ECO:0000313" key="4">
    <source>
        <dbReference type="EMBL" id="SVA60236.1"/>
    </source>
</evidence>
<gene>
    <name evidence="4" type="ORF">METZ01_LOCUS113090</name>
</gene>
<evidence type="ECO:0000256" key="2">
    <source>
        <dbReference type="ARBA" id="ARBA00022679"/>
    </source>
</evidence>
<dbReference type="PANTHER" id="PTHR12526">
    <property type="entry name" value="GLYCOSYLTRANSFERASE"/>
    <property type="match status" value="1"/>
</dbReference>